<dbReference type="AlphaFoldDB" id="X1ALI7"/>
<dbReference type="GO" id="GO:0016810">
    <property type="term" value="F:hydrolase activity, acting on carbon-nitrogen (but not peptide) bonds"/>
    <property type="evidence" value="ECO:0007669"/>
    <property type="project" value="InterPro"/>
</dbReference>
<feature type="non-terminal residue" evidence="2">
    <location>
        <position position="197"/>
    </location>
</feature>
<evidence type="ECO:0000259" key="1">
    <source>
        <dbReference type="PROSITE" id="PS51677"/>
    </source>
</evidence>
<accession>X1ALI7</accession>
<name>X1ALI7_9ZZZZ</name>
<dbReference type="InterPro" id="IPR002509">
    <property type="entry name" value="NODB_dom"/>
</dbReference>
<proteinExistence type="predicted"/>
<comment type="caution">
    <text evidence="2">The sequence shown here is derived from an EMBL/GenBank/DDBJ whole genome shotgun (WGS) entry which is preliminary data.</text>
</comment>
<dbReference type="Gene3D" id="3.20.20.370">
    <property type="entry name" value="Glycoside hydrolase/deacetylase"/>
    <property type="match status" value="1"/>
</dbReference>
<reference evidence="2" key="1">
    <citation type="journal article" date="2014" name="Front. Microbiol.">
        <title>High frequency of phylogenetically diverse reductive dehalogenase-homologous genes in deep subseafloor sedimentary metagenomes.</title>
        <authorList>
            <person name="Kawai M."/>
            <person name="Futagami T."/>
            <person name="Toyoda A."/>
            <person name="Takaki Y."/>
            <person name="Nishi S."/>
            <person name="Hori S."/>
            <person name="Arai W."/>
            <person name="Tsubouchi T."/>
            <person name="Morono Y."/>
            <person name="Uchiyama I."/>
            <person name="Ito T."/>
            <person name="Fujiyama A."/>
            <person name="Inagaki F."/>
            <person name="Takami H."/>
        </authorList>
    </citation>
    <scope>NUCLEOTIDE SEQUENCE</scope>
    <source>
        <strain evidence="2">Expedition CK06-06</strain>
    </source>
</reference>
<dbReference type="SUPFAM" id="SSF88713">
    <property type="entry name" value="Glycoside hydrolase/deacetylase"/>
    <property type="match status" value="1"/>
</dbReference>
<gene>
    <name evidence="2" type="ORF">S01H4_29850</name>
</gene>
<sequence length="197" mass="22698">MSIKNALSIDLEDWYHPEFVRKSVSFNPKSQIIESTKNIIDLLEKYNVKATFFVLGDIAEKFPLLIKTIKNKGHEIAFHGMSHLPLWELNYDKLNQEISNFKQIIEKTLGSNIKIEGFRAPTFSINNTTKFGIKCLIDNDYRYDSSIVPTKIFYYGMNNSPQSIYRPNLNDLILNDNSSSIIEFPLTVINFGLIKIP</sequence>
<organism evidence="2">
    <name type="scientific">marine sediment metagenome</name>
    <dbReference type="NCBI Taxonomy" id="412755"/>
    <lineage>
        <taxon>unclassified sequences</taxon>
        <taxon>metagenomes</taxon>
        <taxon>ecological metagenomes</taxon>
    </lineage>
</organism>
<dbReference type="GO" id="GO:0005975">
    <property type="term" value="P:carbohydrate metabolic process"/>
    <property type="evidence" value="ECO:0007669"/>
    <property type="project" value="InterPro"/>
</dbReference>
<dbReference type="PANTHER" id="PTHR47561">
    <property type="entry name" value="POLYSACCHARIDE DEACETYLASE FAMILY PROTEIN (AFU_ORTHOLOGUE AFUA_6G05030)"/>
    <property type="match status" value="1"/>
</dbReference>
<dbReference type="PANTHER" id="PTHR47561:SF1">
    <property type="entry name" value="POLYSACCHARIDE DEACETYLASE FAMILY PROTEIN (AFU_ORTHOLOGUE AFUA_6G05030)"/>
    <property type="match status" value="1"/>
</dbReference>
<dbReference type="PROSITE" id="PS51677">
    <property type="entry name" value="NODB"/>
    <property type="match status" value="1"/>
</dbReference>
<dbReference type="Pfam" id="PF01522">
    <property type="entry name" value="Polysacc_deac_1"/>
    <property type="match status" value="1"/>
</dbReference>
<feature type="domain" description="NodB homology" evidence="1">
    <location>
        <begin position="22"/>
        <end position="197"/>
    </location>
</feature>
<protein>
    <recommendedName>
        <fullName evidence="1">NodB homology domain-containing protein</fullName>
    </recommendedName>
</protein>
<dbReference type="EMBL" id="BART01015360">
    <property type="protein sequence ID" value="GAG83465.1"/>
    <property type="molecule type" value="Genomic_DNA"/>
</dbReference>
<evidence type="ECO:0000313" key="2">
    <source>
        <dbReference type="EMBL" id="GAG83465.1"/>
    </source>
</evidence>
<dbReference type="InterPro" id="IPR011330">
    <property type="entry name" value="Glyco_hydro/deAcase_b/a-brl"/>
</dbReference>